<evidence type="ECO:0000313" key="1">
    <source>
        <dbReference type="EMBL" id="RZT79710.1"/>
    </source>
</evidence>
<proteinExistence type="predicted"/>
<dbReference type="AlphaFoldDB" id="A0A4V2FP97"/>
<gene>
    <name evidence="1" type="ORF">EV382_2941</name>
</gene>
<dbReference type="EMBL" id="SHKK01000001">
    <property type="protein sequence ID" value="RZT79710.1"/>
    <property type="molecule type" value="Genomic_DNA"/>
</dbReference>
<sequence>MSNVAVSSTATDSPVAFTEEWQEWHRLHEEARADRHGFLAVSGLHWLTPRPQRFPDVPGEWHTGEDGPVVALGDGEELIIDGQQVRGRHEFGSIAERAGVTVGIEGAVLEVARRGGHDILRPRRPEHPLRVHYRGTPTYPPQPRWVLSGRFVRFDSPRPTTVGAAVEGLTHVYDAPGRIEFAVDGVPLSLTAFNGATPGSLSVLFTDSTSGVTTYPANRSLTVGAPDEQGRVTLDFNRATNLPCAYTDFATCPLPPAENRLPVAVEAGEKTPYERLADHPVDRS</sequence>
<dbReference type="Pfam" id="PF07920">
    <property type="entry name" value="DUF1684"/>
    <property type="match status" value="1"/>
</dbReference>
<dbReference type="PANTHER" id="PTHR41913:SF1">
    <property type="entry name" value="DUF1684 DOMAIN-CONTAINING PROTEIN"/>
    <property type="match status" value="1"/>
</dbReference>
<keyword evidence="2" id="KW-1185">Reference proteome</keyword>
<evidence type="ECO:0008006" key="3">
    <source>
        <dbReference type="Google" id="ProtNLM"/>
    </source>
</evidence>
<dbReference type="RefSeq" id="WP_130402331.1">
    <property type="nucleotide sequence ID" value="NZ_SHKK01000001.1"/>
</dbReference>
<organism evidence="1 2">
    <name type="scientific">Micromonospora violae</name>
    <dbReference type="NCBI Taxonomy" id="1278207"/>
    <lineage>
        <taxon>Bacteria</taxon>
        <taxon>Bacillati</taxon>
        <taxon>Actinomycetota</taxon>
        <taxon>Actinomycetes</taxon>
        <taxon>Micromonosporales</taxon>
        <taxon>Micromonosporaceae</taxon>
        <taxon>Micromonospora</taxon>
    </lineage>
</organism>
<protein>
    <recommendedName>
        <fullName evidence="3">DUF1684 domain-containing protein</fullName>
    </recommendedName>
</protein>
<evidence type="ECO:0000313" key="2">
    <source>
        <dbReference type="Proteomes" id="UP000293781"/>
    </source>
</evidence>
<dbReference type="InterPro" id="IPR012467">
    <property type="entry name" value="DUF1684"/>
</dbReference>
<comment type="caution">
    <text evidence="1">The sequence shown here is derived from an EMBL/GenBank/DDBJ whole genome shotgun (WGS) entry which is preliminary data.</text>
</comment>
<reference evidence="1 2" key="1">
    <citation type="submission" date="2019-02" db="EMBL/GenBank/DDBJ databases">
        <title>Sequencing the genomes of 1000 actinobacteria strains.</title>
        <authorList>
            <person name="Klenk H.-P."/>
        </authorList>
    </citation>
    <scope>NUCLEOTIDE SEQUENCE [LARGE SCALE GENOMIC DNA]</scope>
    <source>
        <strain evidence="1 2">DSM 45888</strain>
    </source>
</reference>
<dbReference type="OrthoDB" id="5493262at2"/>
<accession>A0A4V2FP97</accession>
<name>A0A4V2FP97_9ACTN</name>
<dbReference type="Proteomes" id="UP000293781">
    <property type="component" value="Unassembled WGS sequence"/>
</dbReference>
<dbReference type="PANTHER" id="PTHR41913">
    <property type="entry name" value="DUF1684 DOMAIN-CONTAINING PROTEIN"/>
    <property type="match status" value="1"/>
</dbReference>